<protein>
    <submittedName>
        <fullName evidence="1">Toll/interleukin-1 receptor domain-containing protein</fullName>
    </submittedName>
</protein>
<dbReference type="InterPro" id="IPR035897">
    <property type="entry name" value="Toll_tir_struct_dom_sf"/>
</dbReference>
<name>A0ABY3TN37_9MYCO</name>
<keyword evidence="1" id="KW-0675">Receptor</keyword>
<sequence length="283" mass="31116">MALAPGKSKVFISWSGNRSKQVAIVWRDLLSHLFDAVVPFMSEADIGAGERGLARIETELDDTHFGIIVVTQENQTSQWLNFETGALSKNLPDAVNRVAPSLVDFSRKSDATGPLTQFQANLLDREGVERILVAIADVVQVNADSIRKRFDLAWSAEFEDRFAKACETPAGTSDPRSDREVLDEILTITRDLPRNSGNSFNDERRLSLPLDIPLEGIRDILRSFPRIAELPCRLAASDEGAPLLVIDIDDARDVMVSEGVPLANALITIGVGTAFRAGYLKRD</sequence>
<proteinExistence type="predicted"/>
<evidence type="ECO:0000313" key="1">
    <source>
        <dbReference type="EMBL" id="ULN42885.1"/>
    </source>
</evidence>
<evidence type="ECO:0000313" key="2">
    <source>
        <dbReference type="Proteomes" id="UP001055337"/>
    </source>
</evidence>
<dbReference type="SUPFAM" id="SSF52200">
    <property type="entry name" value="Toll/Interleukin receptor TIR domain"/>
    <property type="match status" value="1"/>
</dbReference>
<reference evidence="1" key="1">
    <citation type="submission" date="2022-08" db="EMBL/GenBank/DDBJ databases">
        <title>Whole genome sequencing of non-tuberculosis mycobacteria type-strains.</title>
        <authorList>
            <person name="Igarashi Y."/>
            <person name="Osugi A."/>
            <person name="Mitarai S."/>
        </authorList>
    </citation>
    <scope>NUCLEOTIDE SEQUENCE</scope>
    <source>
        <strain evidence="1">JCM 16369</strain>
    </source>
</reference>
<accession>A0ABY3TN37</accession>
<dbReference type="RefSeq" id="WP_240179226.1">
    <property type="nucleotide sequence ID" value="NZ_CP092362.2"/>
</dbReference>
<organism evidence="1 2">
    <name type="scientific">Mycolicibacterium crocinum</name>
    <dbReference type="NCBI Taxonomy" id="388459"/>
    <lineage>
        <taxon>Bacteria</taxon>
        <taxon>Bacillati</taxon>
        <taxon>Actinomycetota</taxon>
        <taxon>Actinomycetes</taxon>
        <taxon>Mycobacteriales</taxon>
        <taxon>Mycobacteriaceae</taxon>
        <taxon>Mycolicibacterium</taxon>
    </lineage>
</organism>
<dbReference type="Gene3D" id="3.40.50.10140">
    <property type="entry name" value="Toll/interleukin-1 receptor homology (TIR) domain"/>
    <property type="match status" value="1"/>
</dbReference>
<dbReference type="EMBL" id="CP092362">
    <property type="protein sequence ID" value="ULN42885.1"/>
    <property type="molecule type" value="Genomic_DNA"/>
</dbReference>
<gene>
    <name evidence="1" type="ORF">MI149_07275</name>
</gene>
<dbReference type="Proteomes" id="UP001055337">
    <property type="component" value="Chromosome"/>
</dbReference>
<keyword evidence="2" id="KW-1185">Reference proteome</keyword>